<accession>A0A0C2WGA0</accession>
<protein>
    <recommendedName>
        <fullName evidence="1">DUF6589 domain-containing protein</fullName>
    </recommendedName>
</protein>
<gene>
    <name evidence="2" type="ORF">M378DRAFT_91384</name>
</gene>
<organism evidence="2 3">
    <name type="scientific">Amanita muscaria (strain Koide BX008)</name>
    <dbReference type="NCBI Taxonomy" id="946122"/>
    <lineage>
        <taxon>Eukaryota</taxon>
        <taxon>Fungi</taxon>
        <taxon>Dikarya</taxon>
        <taxon>Basidiomycota</taxon>
        <taxon>Agaricomycotina</taxon>
        <taxon>Agaricomycetes</taxon>
        <taxon>Agaricomycetidae</taxon>
        <taxon>Agaricales</taxon>
        <taxon>Pluteineae</taxon>
        <taxon>Amanitaceae</taxon>
        <taxon>Amanita</taxon>
    </lineage>
</organism>
<feature type="domain" description="DUF6589" evidence="1">
    <location>
        <begin position="340"/>
        <end position="426"/>
    </location>
</feature>
<evidence type="ECO:0000259" key="1">
    <source>
        <dbReference type="Pfam" id="PF20231"/>
    </source>
</evidence>
<dbReference type="InterPro" id="IPR046496">
    <property type="entry name" value="DUF6589"/>
</dbReference>
<dbReference type="AlphaFoldDB" id="A0A0C2WGA0"/>
<dbReference type="InParanoid" id="A0A0C2WGA0"/>
<reference evidence="2 3" key="1">
    <citation type="submission" date="2014-04" db="EMBL/GenBank/DDBJ databases">
        <title>Evolutionary Origins and Diversification of the Mycorrhizal Mutualists.</title>
        <authorList>
            <consortium name="DOE Joint Genome Institute"/>
            <consortium name="Mycorrhizal Genomics Consortium"/>
            <person name="Kohler A."/>
            <person name="Kuo A."/>
            <person name="Nagy L.G."/>
            <person name="Floudas D."/>
            <person name="Copeland A."/>
            <person name="Barry K.W."/>
            <person name="Cichocki N."/>
            <person name="Veneault-Fourrey C."/>
            <person name="LaButti K."/>
            <person name="Lindquist E.A."/>
            <person name="Lipzen A."/>
            <person name="Lundell T."/>
            <person name="Morin E."/>
            <person name="Murat C."/>
            <person name="Riley R."/>
            <person name="Ohm R."/>
            <person name="Sun H."/>
            <person name="Tunlid A."/>
            <person name="Henrissat B."/>
            <person name="Grigoriev I.V."/>
            <person name="Hibbett D.S."/>
            <person name="Martin F."/>
        </authorList>
    </citation>
    <scope>NUCLEOTIDE SEQUENCE [LARGE SCALE GENOMIC DNA]</scope>
    <source>
        <strain evidence="2 3">Koide BX008</strain>
    </source>
</reference>
<dbReference type="EMBL" id="KN818565">
    <property type="protein sequence ID" value="KIL55118.1"/>
    <property type="molecule type" value="Genomic_DNA"/>
</dbReference>
<feature type="non-terminal residue" evidence="2">
    <location>
        <position position="430"/>
    </location>
</feature>
<evidence type="ECO:0000313" key="2">
    <source>
        <dbReference type="EMBL" id="KIL55118.1"/>
    </source>
</evidence>
<dbReference type="HOGENOM" id="CLU_009487_5_0_1"/>
<keyword evidence="3" id="KW-1185">Reference proteome</keyword>
<dbReference type="Pfam" id="PF20231">
    <property type="entry name" value="DUF6589"/>
    <property type="match status" value="1"/>
</dbReference>
<dbReference type="Proteomes" id="UP000054549">
    <property type="component" value="Unassembled WGS sequence"/>
</dbReference>
<sequence length="430" mass="47992">MQQSALIDILKVFSAHNVTVSSFILFLLSDPILENEYLDVRARAGTLIDALVASAKDSVNINWVYPLAWNLLQHELKRLLLNGEEWQLSATRLKASQVHEFRIDKMATEFAAEAPMLWDLLGHLLSAGRQVISDGSASFEEEDEDSELWANMDLEGIINFITTEADPKPVKEKKNASRRAATKKVVIFSMLMQSSNQKTNALETIIGVFLHACKTPEKVIEALSRLGISISINAIHSAITSLSAESANNLRKLGQTHLVAYAYDNFDVDLKTSIPTAQRSTTTLKHLTSAIVFPLEHGITLEDMKCSEELWRKSRLNPEADPADLPPQPHWKNVFQCIRMAHPVSIDSEGLSRHQKFNAWKFLHDLCTYGPEYFGQFRNQIPPPDVIDQIPLIKTQITPARAMDLSNSTVSGNISTIQNLMEQGGVVPPT</sequence>
<dbReference type="OrthoDB" id="4743193at2759"/>
<evidence type="ECO:0000313" key="3">
    <source>
        <dbReference type="Proteomes" id="UP000054549"/>
    </source>
</evidence>
<proteinExistence type="predicted"/>
<name>A0A0C2WGA0_AMAMK</name>